<name>A0A212QHW7_9CHLR</name>
<feature type="transmembrane region" description="Helical" evidence="1">
    <location>
        <begin position="6"/>
        <end position="26"/>
    </location>
</feature>
<reference evidence="3" key="1">
    <citation type="submission" date="2017-06" db="EMBL/GenBank/DDBJ databases">
        <authorList>
            <person name="Varghese N."/>
            <person name="Submissions S."/>
        </authorList>
    </citation>
    <scope>NUCLEOTIDE SEQUENCE [LARGE SCALE GENOMIC DNA]</scope>
    <source>
        <strain evidence="3">JAD2</strain>
    </source>
</reference>
<accession>A0A212QHW7</accession>
<feature type="transmembrane region" description="Helical" evidence="1">
    <location>
        <begin position="192"/>
        <end position="212"/>
    </location>
</feature>
<feature type="transmembrane region" description="Helical" evidence="1">
    <location>
        <begin position="218"/>
        <end position="239"/>
    </location>
</feature>
<evidence type="ECO:0000313" key="2">
    <source>
        <dbReference type="EMBL" id="SNB59001.1"/>
    </source>
</evidence>
<feature type="transmembrane region" description="Helical" evidence="1">
    <location>
        <begin position="295"/>
        <end position="320"/>
    </location>
</feature>
<organism evidence="2 3">
    <name type="scientific">Thermoflexus hugenholtzii JAD2</name>
    <dbReference type="NCBI Taxonomy" id="877466"/>
    <lineage>
        <taxon>Bacteria</taxon>
        <taxon>Bacillati</taxon>
        <taxon>Chloroflexota</taxon>
        <taxon>Thermoflexia</taxon>
        <taxon>Thermoflexales</taxon>
        <taxon>Thermoflexaceae</taxon>
        <taxon>Thermoflexus</taxon>
    </lineage>
</organism>
<dbReference type="Proteomes" id="UP000197025">
    <property type="component" value="Unassembled WGS sequence"/>
</dbReference>
<dbReference type="InParanoid" id="A0A212QHW7"/>
<dbReference type="EMBL" id="FYEK01000005">
    <property type="protein sequence ID" value="SNB59001.1"/>
    <property type="molecule type" value="Genomic_DNA"/>
</dbReference>
<keyword evidence="1" id="KW-0472">Membrane</keyword>
<keyword evidence="1" id="KW-1133">Transmembrane helix</keyword>
<evidence type="ECO:0000313" key="3">
    <source>
        <dbReference type="Proteomes" id="UP000197025"/>
    </source>
</evidence>
<sequence>MWWEVSDWIFAVRASIFLLLVILLAIRFGGRWTPELRVVPLLAVHIPLSFPETLRRLSEEILPTLDGSPSGPDLAVMISPPVREDEGARLEQVDEFDNLFLLWGEGGRTRGLFLTYPSSETTGSMALFLHRKSLRGLLQGLSDRIGISIEELPEEEAWRLWEQLRQGRLGEQAQAVVRTVERSVSSLPSPRLAAIAALAGMGSLAAILFAAGEPVDFAFLRGFLPVGQLAAIASGLAFLSGRASAMLRRGMGASDPTAWARGRGLNVLPRWVVFGSAAVVPVSWIVFWMTARAGAAISLIAMMALLVAWVVGMGTIGTSFSSHPAPRSPKSDPSEAR</sequence>
<proteinExistence type="predicted"/>
<protein>
    <submittedName>
        <fullName evidence="2">Uncharacterized protein</fullName>
    </submittedName>
</protein>
<gene>
    <name evidence="2" type="ORF">SAMN02746019_00024450</name>
</gene>
<keyword evidence="3" id="KW-1185">Reference proteome</keyword>
<keyword evidence="1" id="KW-0812">Transmembrane</keyword>
<evidence type="ECO:0000256" key="1">
    <source>
        <dbReference type="SAM" id="Phobius"/>
    </source>
</evidence>
<dbReference type="AlphaFoldDB" id="A0A212QHW7"/>
<feature type="transmembrane region" description="Helical" evidence="1">
    <location>
        <begin position="271"/>
        <end position="289"/>
    </location>
</feature>